<dbReference type="PANTHER" id="PTHR32322:SF18">
    <property type="entry name" value="S-ADENOSYLMETHIONINE_S-ADENOSYLHOMOCYSTEINE TRANSPORTER"/>
    <property type="match status" value="1"/>
</dbReference>
<name>A0A4U6BLK5_9BRAD</name>
<accession>A0A4U6BLK5</accession>
<feature type="transmembrane region" description="Helical" evidence="6">
    <location>
        <begin position="249"/>
        <end position="268"/>
    </location>
</feature>
<feature type="transmembrane region" description="Helical" evidence="6">
    <location>
        <begin position="7"/>
        <end position="25"/>
    </location>
</feature>
<feature type="transmembrane region" description="Helical" evidence="6">
    <location>
        <begin position="156"/>
        <end position="175"/>
    </location>
</feature>
<keyword evidence="3 6" id="KW-0812">Transmembrane</keyword>
<evidence type="ECO:0000256" key="6">
    <source>
        <dbReference type="SAM" id="Phobius"/>
    </source>
</evidence>
<feature type="transmembrane region" description="Helical" evidence="6">
    <location>
        <begin position="187"/>
        <end position="206"/>
    </location>
</feature>
<comment type="caution">
    <text evidence="8">The sequence shown here is derived from an EMBL/GenBank/DDBJ whole genome shotgun (WGS) entry which is preliminary data.</text>
</comment>
<dbReference type="OrthoDB" id="7850605at2"/>
<dbReference type="GO" id="GO:0005886">
    <property type="term" value="C:plasma membrane"/>
    <property type="evidence" value="ECO:0007669"/>
    <property type="project" value="UniProtKB-SubCell"/>
</dbReference>
<dbReference type="InterPro" id="IPR000620">
    <property type="entry name" value="EamA_dom"/>
</dbReference>
<feature type="domain" description="EamA" evidence="7">
    <location>
        <begin position="157"/>
        <end position="290"/>
    </location>
</feature>
<evidence type="ECO:0000256" key="4">
    <source>
        <dbReference type="ARBA" id="ARBA00022989"/>
    </source>
</evidence>
<dbReference type="InterPro" id="IPR037185">
    <property type="entry name" value="EmrE-like"/>
</dbReference>
<dbReference type="RefSeq" id="WP_046829024.1">
    <property type="nucleotide sequence ID" value="NZ_LBIA02000001.1"/>
</dbReference>
<keyword evidence="2" id="KW-1003">Cell membrane</keyword>
<keyword evidence="5 6" id="KW-0472">Membrane</keyword>
<sequence length="294" mass="31505">MDNSHGHARWIGVACLGITAFGWGLNWPFMKLLLRELPPLSARGLAGVTACLILAIVALSRHERLSVPREVVPRLLLATFTNVIAWMGFGTVAMKWVSVSEGALLAYTMPIWATLFAWPLLGMRPTLRNVVSLCLGIVGIVILFGGEGFTFTYEKLAGASLALSAAILFALGNVLNRAPIPVPPVALVAWQVGLGCLVMLIFGLLFEKPDFQAVSFTGWALIGYMTIIPMGVCYLTWFETLRRLPPATASTGMLMVPVIGVVSAALVVGEPLGIREVLAMAFTLGGVTLALQRS</sequence>
<evidence type="ECO:0000259" key="7">
    <source>
        <dbReference type="Pfam" id="PF00892"/>
    </source>
</evidence>
<organism evidence="8 9">
    <name type="scientific">Afipia massiliensis</name>
    <dbReference type="NCBI Taxonomy" id="211460"/>
    <lineage>
        <taxon>Bacteria</taxon>
        <taxon>Pseudomonadati</taxon>
        <taxon>Pseudomonadota</taxon>
        <taxon>Alphaproteobacteria</taxon>
        <taxon>Hyphomicrobiales</taxon>
        <taxon>Nitrobacteraceae</taxon>
        <taxon>Afipia</taxon>
    </lineage>
</organism>
<dbReference type="PANTHER" id="PTHR32322">
    <property type="entry name" value="INNER MEMBRANE TRANSPORTER"/>
    <property type="match status" value="1"/>
</dbReference>
<feature type="transmembrane region" description="Helical" evidence="6">
    <location>
        <begin position="274"/>
        <end position="291"/>
    </location>
</feature>
<feature type="transmembrane region" description="Helical" evidence="6">
    <location>
        <begin position="104"/>
        <end position="123"/>
    </location>
</feature>
<comment type="subcellular location">
    <subcellularLocation>
        <location evidence="1">Cell membrane</location>
        <topology evidence="1">Multi-pass membrane protein</topology>
    </subcellularLocation>
</comment>
<feature type="domain" description="EamA" evidence="7">
    <location>
        <begin position="11"/>
        <end position="144"/>
    </location>
</feature>
<evidence type="ECO:0000313" key="8">
    <source>
        <dbReference type="EMBL" id="TKT70315.1"/>
    </source>
</evidence>
<feature type="transmembrane region" description="Helical" evidence="6">
    <location>
        <begin position="218"/>
        <end position="237"/>
    </location>
</feature>
<dbReference type="EMBL" id="LBIA02000001">
    <property type="protein sequence ID" value="TKT70315.1"/>
    <property type="molecule type" value="Genomic_DNA"/>
</dbReference>
<evidence type="ECO:0000256" key="5">
    <source>
        <dbReference type="ARBA" id="ARBA00023136"/>
    </source>
</evidence>
<dbReference type="AlphaFoldDB" id="A0A4U6BLK5"/>
<keyword evidence="4 6" id="KW-1133">Transmembrane helix</keyword>
<evidence type="ECO:0000256" key="3">
    <source>
        <dbReference type="ARBA" id="ARBA00022692"/>
    </source>
</evidence>
<dbReference type="STRING" id="211460.YH63_16685"/>
<gene>
    <name evidence="8" type="ORF">YH63_002190</name>
</gene>
<reference evidence="8" key="1">
    <citation type="submission" date="2019-04" db="EMBL/GenBank/DDBJ databases">
        <title>Whole genome sequencing of cave bacteria.</title>
        <authorList>
            <person name="Gan H.M."/>
            <person name="Barton H."/>
            <person name="Savka M.A."/>
        </authorList>
    </citation>
    <scope>NUCLEOTIDE SEQUENCE [LARGE SCALE GENOMIC DNA]</scope>
    <source>
        <strain evidence="8">LC387</strain>
    </source>
</reference>
<feature type="transmembrane region" description="Helical" evidence="6">
    <location>
        <begin position="71"/>
        <end position="92"/>
    </location>
</feature>
<protein>
    <submittedName>
        <fullName evidence="8">EamA family transporter</fullName>
    </submittedName>
</protein>
<dbReference type="SUPFAM" id="SSF103481">
    <property type="entry name" value="Multidrug resistance efflux transporter EmrE"/>
    <property type="match status" value="2"/>
</dbReference>
<evidence type="ECO:0000313" key="9">
    <source>
        <dbReference type="Proteomes" id="UP000034832"/>
    </source>
</evidence>
<proteinExistence type="predicted"/>
<dbReference type="Pfam" id="PF00892">
    <property type="entry name" value="EamA"/>
    <property type="match status" value="2"/>
</dbReference>
<feature type="transmembrane region" description="Helical" evidence="6">
    <location>
        <begin position="40"/>
        <end position="59"/>
    </location>
</feature>
<feature type="transmembrane region" description="Helical" evidence="6">
    <location>
        <begin position="130"/>
        <end position="150"/>
    </location>
</feature>
<dbReference type="Proteomes" id="UP000034832">
    <property type="component" value="Unassembled WGS sequence"/>
</dbReference>
<evidence type="ECO:0000256" key="1">
    <source>
        <dbReference type="ARBA" id="ARBA00004651"/>
    </source>
</evidence>
<keyword evidence="9" id="KW-1185">Reference proteome</keyword>
<dbReference type="InterPro" id="IPR050638">
    <property type="entry name" value="AA-Vitamin_Transporters"/>
</dbReference>
<evidence type="ECO:0000256" key="2">
    <source>
        <dbReference type="ARBA" id="ARBA00022475"/>
    </source>
</evidence>